<comment type="caution">
    <text evidence="4">The sequence shown here is derived from an EMBL/GenBank/DDBJ whole genome shotgun (WGS) entry which is preliminary data.</text>
</comment>
<organism evidence="4 5">
    <name type="scientific">Meripilus lineatus</name>
    <dbReference type="NCBI Taxonomy" id="2056292"/>
    <lineage>
        <taxon>Eukaryota</taxon>
        <taxon>Fungi</taxon>
        <taxon>Dikarya</taxon>
        <taxon>Basidiomycota</taxon>
        <taxon>Agaricomycotina</taxon>
        <taxon>Agaricomycetes</taxon>
        <taxon>Polyporales</taxon>
        <taxon>Meripilaceae</taxon>
        <taxon>Meripilus</taxon>
    </lineage>
</organism>
<feature type="chain" id="PRO_5042196576" description="Mid2 domain-containing protein" evidence="3">
    <location>
        <begin position="20"/>
        <end position="486"/>
    </location>
</feature>
<sequence length="486" mass="51652">MGLRAFLLSGALLLHRVLGGTVQRIIDDQLGDLATGQQIQYSSGWAQGNGCDYCAAQPSPASTMNGTSIKVYIIGERSKLTDLLFTLDNNQGVRFTSSFPEGDQWFYNSVAFSQDDIPSGDHTLQMQPAGDQYVQILFDYAIYNANVNVVTTSGAPTSASPVQEATTSPNSPHTLSPVTLGSVTTPVASIDPLRPPDSGSISTSPSTPSGSTTVPNSSVSLTEKSSISASQDSRAASSPSPGSIIAKPTGAGGKNPTTSLQPTSSDSPSGASLSNREVNVAAIVGGVIGGLVLLLAMIFLAVRCFRRGRDPSPKIEPPREQYQPHIIPFRPSVVEGHNDTSRTWTRFPSPKSEKKRLAARLGDSTGVLPSTEQDPAPMQQSTSRLRAEMEAPHAREATRSIGLLSARGTPQSRNIEIGMTGEEEGTRLRRNHSQEHVIGPSTTSSPPLNEDIVRELASLRADVNQLQQGVPPYEVLPGYTPQPTEQ</sequence>
<keyword evidence="2" id="KW-0812">Transmembrane</keyword>
<dbReference type="AlphaFoldDB" id="A0AAD5UQR0"/>
<dbReference type="Proteomes" id="UP001212997">
    <property type="component" value="Unassembled WGS sequence"/>
</dbReference>
<keyword evidence="2" id="KW-0472">Membrane</keyword>
<evidence type="ECO:0000256" key="1">
    <source>
        <dbReference type="SAM" id="MobiDB-lite"/>
    </source>
</evidence>
<dbReference type="EMBL" id="JANAWD010000910">
    <property type="protein sequence ID" value="KAJ3475128.1"/>
    <property type="molecule type" value="Genomic_DNA"/>
</dbReference>
<feature type="region of interest" description="Disordered" evidence="1">
    <location>
        <begin position="155"/>
        <end position="273"/>
    </location>
</feature>
<gene>
    <name evidence="4" type="ORF">NLI96_g12043</name>
</gene>
<feature type="compositionally biased region" description="Polar residues" evidence="1">
    <location>
        <begin position="221"/>
        <end position="232"/>
    </location>
</feature>
<reference evidence="4" key="1">
    <citation type="submission" date="2022-07" db="EMBL/GenBank/DDBJ databases">
        <title>Genome Sequence of Physisporinus lineatus.</title>
        <authorList>
            <person name="Buettner E."/>
        </authorList>
    </citation>
    <scope>NUCLEOTIDE SEQUENCE</scope>
    <source>
        <strain evidence="4">VT162</strain>
    </source>
</reference>
<proteinExistence type="predicted"/>
<evidence type="ECO:0000313" key="4">
    <source>
        <dbReference type="EMBL" id="KAJ3475128.1"/>
    </source>
</evidence>
<accession>A0AAD5UQR0</accession>
<evidence type="ECO:0008006" key="6">
    <source>
        <dbReference type="Google" id="ProtNLM"/>
    </source>
</evidence>
<feature type="compositionally biased region" description="Low complexity" evidence="1">
    <location>
        <begin position="196"/>
        <end position="220"/>
    </location>
</feature>
<name>A0AAD5UQR0_9APHY</name>
<keyword evidence="2" id="KW-1133">Transmembrane helix</keyword>
<feature type="signal peptide" evidence="3">
    <location>
        <begin position="1"/>
        <end position="19"/>
    </location>
</feature>
<feature type="compositionally biased region" description="Low complexity" evidence="1">
    <location>
        <begin position="233"/>
        <end position="248"/>
    </location>
</feature>
<feature type="compositionally biased region" description="Polar residues" evidence="1">
    <location>
        <begin position="155"/>
        <end position="187"/>
    </location>
</feature>
<feature type="compositionally biased region" description="Polar residues" evidence="1">
    <location>
        <begin position="367"/>
        <end position="384"/>
    </location>
</feature>
<keyword evidence="5" id="KW-1185">Reference proteome</keyword>
<feature type="transmembrane region" description="Helical" evidence="2">
    <location>
        <begin position="280"/>
        <end position="302"/>
    </location>
</feature>
<evidence type="ECO:0000313" key="5">
    <source>
        <dbReference type="Proteomes" id="UP001212997"/>
    </source>
</evidence>
<evidence type="ECO:0000256" key="3">
    <source>
        <dbReference type="SAM" id="SignalP"/>
    </source>
</evidence>
<feature type="compositionally biased region" description="Polar residues" evidence="1">
    <location>
        <begin position="255"/>
        <end position="273"/>
    </location>
</feature>
<keyword evidence="3" id="KW-0732">Signal</keyword>
<feature type="region of interest" description="Disordered" evidence="1">
    <location>
        <begin position="331"/>
        <end position="384"/>
    </location>
</feature>
<feature type="region of interest" description="Disordered" evidence="1">
    <location>
        <begin position="467"/>
        <end position="486"/>
    </location>
</feature>
<evidence type="ECO:0000256" key="2">
    <source>
        <dbReference type="SAM" id="Phobius"/>
    </source>
</evidence>
<protein>
    <recommendedName>
        <fullName evidence="6">Mid2 domain-containing protein</fullName>
    </recommendedName>
</protein>